<feature type="transmembrane region" description="Helical" evidence="3">
    <location>
        <begin position="329"/>
        <end position="347"/>
    </location>
</feature>
<proteinExistence type="inferred from homology"/>
<evidence type="ECO:0000256" key="3">
    <source>
        <dbReference type="SAM" id="Phobius"/>
    </source>
</evidence>
<dbReference type="PANTHER" id="PTHR22550">
    <property type="entry name" value="SPORE GERMINATION PROTEIN"/>
    <property type="match status" value="1"/>
</dbReference>
<organism evidence="4 5">
    <name type="scientific">Paenibacillus urinalis</name>
    <dbReference type="NCBI Taxonomy" id="521520"/>
    <lineage>
        <taxon>Bacteria</taxon>
        <taxon>Bacillati</taxon>
        <taxon>Bacillota</taxon>
        <taxon>Bacilli</taxon>
        <taxon>Bacillales</taxon>
        <taxon>Paenibacillaceae</taxon>
        <taxon>Paenibacillus</taxon>
    </lineage>
</organism>
<dbReference type="EMBL" id="CP118101">
    <property type="protein sequence ID" value="WDH84812.1"/>
    <property type="molecule type" value="Genomic_DNA"/>
</dbReference>
<feature type="transmembrane region" description="Helical" evidence="3">
    <location>
        <begin position="379"/>
        <end position="400"/>
    </location>
</feature>
<sequence length="490" mass="54867">MTEHQLKSISNPEFLKSRYEGAADVSVQVCSLGKDEHSNIILIYAIGLCDTDRVYRNVLPKLEEYYEQFNRFQQSEERLAASIPVISLEKEPSLDELDDIIFEGDLLLIFPHEQLFFQIALANTPKRSPIDSNTEISVKGPRDCFIEDLVTNVALIRKRMRTQSLRVESYTLGRRTKTKVALLYLEDVLSPKILKEIQTGLLKIDTDGIYSLNQVESFLTNSKYKVLPLMDYTGRPDYCVSSLLAGRFILVVDGNPMVLVAPAGISLLLKSPEDIHFNYSYVTFVRLLRGLCLFLSIFLPSIWVALMAFHQDQIPFRLLATVSVSRMGIPFSAQIEMFILLLLLEIFREAGVRLPSAIGVTLTSIGGLIIGDASIRAGLVSPSIVVIGAITAIAGVTLINQTISTTSSFLRFIFFAFSSFLGMYGVILGIVLFVAYMANLKSFGVNYLEPLSPLHFKEMLKSVLRFPWNNMRTRPDSLHPQDPDRAGGTE</sequence>
<dbReference type="PIRSF" id="PIRSF005690">
    <property type="entry name" value="GerBA"/>
    <property type="match status" value="1"/>
</dbReference>
<accession>A0AAX3N5F6</accession>
<keyword evidence="2 3" id="KW-0472">Membrane</keyword>
<gene>
    <name evidence="4" type="ORF">PUW23_11595</name>
</gene>
<evidence type="ECO:0000313" key="5">
    <source>
        <dbReference type="Proteomes" id="UP001220962"/>
    </source>
</evidence>
<evidence type="ECO:0000256" key="1">
    <source>
        <dbReference type="ARBA" id="ARBA00005278"/>
    </source>
</evidence>
<feature type="transmembrane region" description="Helical" evidence="3">
    <location>
        <begin position="290"/>
        <end position="309"/>
    </location>
</feature>
<keyword evidence="3" id="KW-1133">Transmembrane helix</keyword>
<dbReference type="GO" id="GO:0016020">
    <property type="term" value="C:membrane"/>
    <property type="evidence" value="ECO:0007669"/>
    <property type="project" value="InterPro"/>
</dbReference>
<evidence type="ECO:0000313" key="4">
    <source>
        <dbReference type="EMBL" id="WDH84812.1"/>
    </source>
</evidence>
<reference evidence="4" key="1">
    <citation type="submission" date="2023-02" db="EMBL/GenBank/DDBJ databases">
        <title>Pathogen: clinical or host-associated sample.</title>
        <authorList>
            <person name="Hergert J."/>
            <person name="Casey R."/>
            <person name="Wagner J."/>
            <person name="Young E.L."/>
            <person name="Oakeson K.F."/>
        </authorList>
    </citation>
    <scope>NUCLEOTIDE SEQUENCE</scope>
    <source>
        <strain evidence="4">2022CK-00830</strain>
    </source>
</reference>
<name>A0AAX3N5F6_9BACL</name>
<dbReference type="Proteomes" id="UP001220962">
    <property type="component" value="Chromosome"/>
</dbReference>
<evidence type="ECO:0000256" key="2">
    <source>
        <dbReference type="ARBA" id="ARBA00023136"/>
    </source>
</evidence>
<protein>
    <submittedName>
        <fullName evidence="4">Spore germination protein</fullName>
    </submittedName>
</protein>
<keyword evidence="3" id="KW-0812">Transmembrane</keyword>
<dbReference type="InterPro" id="IPR050768">
    <property type="entry name" value="UPF0353/GerABKA_families"/>
</dbReference>
<feature type="transmembrane region" description="Helical" evidence="3">
    <location>
        <begin position="354"/>
        <end position="373"/>
    </location>
</feature>
<dbReference type="InterPro" id="IPR004995">
    <property type="entry name" value="Spore_Ger"/>
</dbReference>
<comment type="similarity">
    <text evidence="1">Belongs to the GerABKA family.</text>
</comment>
<dbReference type="PANTHER" id="PTHR22550:SF5">
    <property type="entry name" value="LEUCINE ZIPPER PROTEIN 4"/>
    <property type="match status" value="1"/>
</dbReference>
<dbReference type="AlphaFoldDB" id="A0AAX3N5F6"/>
<dbReference type="RefSeq" id="WP_205053208.1">
    <property type="nucleotide sequence ID" value="NZ_CP118101.1"/>
</dbReference>
<feature type="transmembrane region" description="Helical" evidence="3">
    <location>
        <begin position="412"/>
        <end position="438"/>
    </location>
</feature>
<dbReference type="Pfam" id="PF03323">
    <property type="entry name" value="GerA"/>
    <property type="match status" value="1"/>
</dbReference>
<dbReference type="GO" id="GO:0009847">
    <property type="term" value="P:spore germination"/>
    <property type="evidence" value="ECO:0007669"/>
    <property type="project" value="InterPro"/>
</dbReference>